<sequence length="230" mass="25191">MEKRPAFPADPDRLQEKEADQHQVSNNHYSTAEDETPSMVSSLSRVIGASQGITRLHPAAAEEQGRKLIINEGDSNIGRRRHYRGVRQRPWGKWAAEIRDPKKAARVWLGTFETAEAAAAAYDKAALRFKGSKAKLNFPEQVQGLLTTPPAAAERKPPPASQLPACSYDPDLVQYAQFLRSGAFASSASSELFDFSTSLPQRGATASPSSSSWVVHGDCKDKDSSQPQRK</sequence>
<dbReference type="PRINTS" id="PR00367">
    <property type="entry name" value="ETHRSPELEMNT"/>
</dbReference>
<dbReference type="InterPro" id="IPR001471">
    <property type="entry name" value="AP2/ERF_dom"/>
</dbReference>
<dbReference type="GO" id="GO:0005634">
    <property type="term" value="C:nucleus"/>
    <property type="evidence" value="ECO:0007669"/>
    <property type="project" value="UniProtKB-SubCell"/>
</dbReference>
<dbReference type="AlphaFoldDB" id="A0AAQ3K4B8"/>
<dbReference type="Gene3D" id="3.30.730.10">
    <property type="entry name" value="AP2/ERF domain"/>
    <property type="match status" value="1"/>
</dbReference>
<accession>A0AAQ3K4B8</accession>
<dbReference type="Pfam" id="PF00847">
    <property type="entry name" value="AP2"/>
    <property type="match status" value="1"/>
</dbReference>
<comment type="subcellular location">
    <subcellularLocation>
        <location evidence="1">Nucleus</location>
    </subcellularLocation>
</comment>
<dbReference type="GO" id="GO:0009873">
    <property type="term" value="P:ethylene-activated signaling pathway"/>
    <property type="evidence" value="ECO:0007669"/>
    <property type="project" value="InterPro"/>
</dbReference>
<keyword evidence="4" id="KW-0804">Transcription</keyword>
<feature type="region of interest" description="Disordered" evidence="6">
    <location>
        <begin position="199"/>
        <end position="230"/>
    </location>
</feature>
<dbReference type="InterPro" id="IPR044808">
    <property type="entry name" value="ERF_plant"/>
</dbReference>
<name>A0AAQ3K4B8_9LILI</name>
<dbReference type="PANTHER" id="PTHR31190">
    <property type="entry name" value="DNA-BINDING DOMAIN"/>
    <property type="match status" value="1"/>
</dbReference>
<dbReference type="InterPro" id="IPR016177">
    <property type="entry name" value="DNA-bd_dom_sf"/>
</dbReference>
<organism evidence="8 9">
    <name type="scientific">Canna indica</name>
    <name type="common">Indian-shot</name>
    <dbReference type="NCBI Taxonomy" id="4628"/>
    <lineage>
        <taxon>Eukaryota</taxon>
        <taxon>Viridiplantae</taxon>
        <taxon>Streptophyta</taxon>
        <taxon>Embryophyta</taxon>
        <taxon>Tracheophyta</taxon>
        <taxon>Spermatophyta</taxon>
        <taxon>Magnoliopsida</taxon>
        <taxon>Liliopsida</taxon>
        <taxon>Zingiberales</taxon>
        <taxon>Cannaceae</taxon>
        <taxon>Canna</taxon>
    </lineage>
</organism>
<keyword evidence="5" id="KW-0539">Nucleus</keyword>
<keyword evidence="3" id="KW-0238">DNA-binding</keyword>
<dbReference type="Proteomes" id="UP001327560">
    <property type="component" value="Chromosome 3"/>
</dbReference>
<keyword evidence="9" id="KW-1185">Reference proteome</keyword>
<evidence type="ECO:0000256" key="6">
    <source>
        <dbReference type="SAM" id="MobiDB-lite"/>
    </source>
</evidence>
<evidence type="ECO:0000256" key="3">
    <source>
        <dbReference type="ARBA" id="ARBA00023125"/>
    </source>
</evidence>
<dbReference type="GO" id="GO:0003700">
    <property type="term" value="F:DNA-binding transcription factor activity"/>
    <property type="evidence" value="ECO:0007669"/>
    <property type="project" value="InterPro"/>
</dbReference>
<dbReference type="EMBL" id="CP136892">
    <property type="protein sequence ID" value="WOL01773.1"/>
    <property type="molecule type" value="Genomic_DNA"/>
</dbReference>
<dbReference type="FunFam" id="3.30.730.10:FF:000001">
    <property type="entry name" value="Ethylene-responsive transcription factor 2"/>
    <property type="match status" value="1"/>
</dbReference>
<evidence type="ECO:0000259" key="7">
    <source>
        <dbReference type="PROSITE" id="PS51032"/>
    </source>
</evidence>
<proteinExistence type="predicted"/>
<feature type="domain" description="AP2/ERF" evidence="7">
    <location>
        <begin position="82"/>
        <end position="139"/>
    </location>
</feature>
<dbReference type="InterPro" id="IPR036955">
    <property type="entry name" value="AP2/ERF_dom_sf"/>
</dbReference>
<evidence type="ECO:0000256" key="5">
    <source>
        <dbReference type="ARBA" id="ARBA00023242"/>
    </source>
</evidence>
<evidence type="ECO:0000313" key="8">
    <source>
        <dbReference type="EMBL" id="WOL01773.1"/>
    </source>
</evidence>
<reference evidence="8 9" key="1">
    <citation type="submission" date="2023-10" db="EMBL/GenBank/DDBJ databases">
        <title>Chromosome-scale genome assembly provides insights into flower coloration mechanisms of Canna indica.</title>
        <authorList>
            <person name="Li C."/>
        </authorList>
    </citation>
    <scope>NUCLEOTIDE SEQUENCE [LARGE SCALE GENOMIC DNA]</scope>
    <source>
        <tissue evidence="8">Flower</tissue>
    </source>
</reference>
<feature type="region of interest" description="Disordered" evidence="6">
    <location>
        <begin position="1"/>
        <end position="41"/>
    </location>
</feature>
<evidence type="ECO:0000256" key="1">
    <source>
        <dbReference type="ARBA" id="ARBA00004123"/>
    </source>
</evidence>
<evidence type="ECO:0000256" key="2">
    <source>
        <dbReference type="ARBA" id="ARBA00023015"/>
    </source>
</evidence>
<dbReference type="SMART" id="SM00380">
    <property type="entry name" value="AP2"/>
    <property type="match status" value="1"/>
</dbReference>
<dbReference type="PROSITE" id="PS51032">
    <property type="entry name" value="AP2_ERF"/>
    <property type="match status" value="1"/>
</dbReference>
<dbReference type="CDD" id="cd00018">
    <property type="entry name" value="AP2"/>
    <property type="match status" value="1"/>
</dbReference>
<evidence type="ECO:0000256" key="4">
    <source>
        <dbReference type="ARBA" id="ARBA00023163"/>
    </source>
</evidence>
<dbReference type="GO" id="GO:0003677">
    <property type="term" value="F:DNA binding"/>
    <property type="evidence" value="ECO:0007669"/>
    <property type="project" value="UniProtKB-KW"/>
</dbReference>
<dbReference type="SUPFAM" id="SSF54171">
    <property type="entry name" value="DNA-binding domain"/>
    <property type="match status" value="1"/>
</dbReference>
<keyword evidence="2" id="KW-0805">Transcription regulation</keyword>
<protein>
    <recommendedName>
        <fullName evidence="7">AP2/ERF domain-containing protein</fullName>
    </recommendedName>
</protein>
<evidence type="ECO:0000313" key="9">
    <source>
        <dbReference type="Proteomes" id="UP001327560"/>
    </source>
</evidence>
<feature type="compositionally biased region" description="Basic and acidic residues" evidence="6">
    <location>
        <begin position="1"/>
        <end position="21"/>
    </location>
</feature>
<feature type="compositionally biased region" description="Polar residues" evidence="6">
    <location>
        <begin position="199"/>
        <end position="213"/>
    </location>
</feature>
<dbReference type="PANTHER" id="PTHR31190:SF167">
    <property type="entry name" value="ETHYLENE-RESPONSIVE TRANSCRIPTION FACTOR ERF112"/>
    <property type="match status" value="1"/>
</dbReference>
<gene>
    <name evidence="8" type="ORF">Cni_G10490</name>
</gene>